<name>A0A7U2ET30_PHANO</name>
<evidence type="ECO:0000313" key="1">
    <source>
        <dbReference type="EMBL" id="QRC91503.1"/>
    </source>
</evidence>
<sequence length="60" mass="7107">MKYTVYDRLLKREVGQQRKKYTDIRGIYGDRQWVDNLDIVNELEGHNGCVNALRYQLCAS</sequence>
<accession>A0A7U2ET30</accession>
<reference evidence="2" key="1">
    <citation type="journal article" date="2021" name="BMC Genomics">
        <title>Chromosome-level genome assembly and manually-curated proteome of model necrotroph Parastagonospora nodorum Sn15 reveals a genome-wide trove of candidate effector homologs, and redundancy of virulence-related functions within an accessory chromosome.</title>
        <authorList>
            <person name="Bertazzoni S."/>
            <person name="Jones D.A.B."/>
            <person name="Phan H.T."/>
            <person name="Tan K.-C."/>
            <person name="Hane J.K."/>
        </authorList>
    </citation>
    <scope>NUCLEOTIDE SEQUENCE [LARGE SCALE GENOMIC DNA]</scope>
    <source>
        <strain evidence="2">SN15 / ATCC MYA-4574 / FGSC 10173)</strain>
    </source>
</reference>
<gene>
    <name evidence="1" type="ORF">JI435_401420</name>
</gene>
<dbReference type="Proteomes" id="UP000663193">
    <property type="component" value="Chromosome 1"/>
</dbReference>
<evidence type="ECO:0000313" key="2">
    <source>
        <dbReference type="Proteomes" id="UP000663193"/>
    </source>
</evidence>
<proteinExistence type="predicted"/>
<dbReference type="AlphaFoldDB" id="A0A7U2ET30"/>
<protein>
    <submittedName>
        <fullName evidence="1">Uncharacterized protein</fullName>
    </submittedName>
</protein>
<dbReference type="VEuPathDB" id="FungiDB:JI435_401420"/>
<dbReference type="EMBL" id="CP069023">
    <property type="protein sequence ID" value="QRC91503.1"/>
    <property type="molecule type" value="Genomic_DNA"/>
</dbReference>
<organism evidence="1 2">
    <name type="scientific">Phaeosphaeria nodorum (strain SN15 / ATCC MYA-4574 / FGSC 10173)</name>
    <name type="common">Glume blotch fungus</name>
    <name type="synonym">Parastagonospora nodorum</name>
    <dbReference type="NCBI Taxonomy" id="321614"/>
    <lineage>
        <taxon>Eukaryota</taxon>
        <taxon>Fungi</taxon>
        <taxon>Dikarya</taxon>
        <taxon>Ascomycota</taxon>
        <taxon>Pezizomycotina</taxon>
        <taxon>Dothideomycetes</taxon>
        <taxon>Pleosporomycetidae</taxon>
        <taxon>Pleosporales</taxon>
        <taxon>Pleosporineae</taxon>
        <taxon>Phaeosphaeriaceae</taxon>
        <taxon>Parastagonospora</taxon>
    </lineage>
</organism>
<dbReference type="OrthoDB" id="4869960at2759"/>
<keyword evidence="2" id="KW-1185">Reference proteome</keyword>